<sequence length="74" mass="8349">MISYVGQDEYYRPKCGKPWLKQGVIPTNNLNTFSLPLLQNKEHMPPMAILNSAPTRPRNNSACPISCVSGWMKN</sequence>
<keyword evidence="2" id="KW-1185">Reference proteome</keyword>
<proteinExistence type="predicted"/>
<evidence type="ECO:0000313" key="1">
    <source>
        <dbReference type="EMBL" id="KAF7273049.1"/>
    </source>
</evidence>
<protein>
    <submittedName>
        <fullName evidence="1">Uncharacterized protein</fullName>
    </submittedName>
</protein>
<comment type="caution">
    <text evidence="1">The sequence shown here is derived from an EMBL/GenBank/DDBJ whole genome shotgun (WGS) entry which is preliminary data.</text>
</comment>
<dbReference type="EMBL" id="JAACXV010013582">
    <property type="protein sequence ID" value="KAF7273049.1"/>
    <property type="molecule type" value="Genomic_DNA"/>
</dbReference>
<dbReference type="AlphaFoldDB" id="A0A834I4Y1"/>
<accession>A0A834I4Y1</accession>
<dbReference type="Proteomes" id="UP000625711">
    <property type="component" value="Unassembled WGS sequence"/>
</dbReference>
<reference evidence="1" key="1">
    <citation type="submission" date="2020-08" db="EMBL/GenBank/DDBJ databases">
        <title>Genome sequencing and assembly of the red palm weevil Rhynchophorus ferrugineus.</title>
        <authorList>
            <person name="Dias G.B."/>
            <person name="Bergman C.M."/>
            <person name="Manee M."/>
        </authorList>
    </citation>
    <scope>NUCLEOTIDE SEQUENCE</scope>
    <source>
        <strain evidence="1">AA-2017</strain>
        <tissue evidence="1">Whole larva</tissue>
    </source>
</reference>
<organism evidence="1 2">
    <name type="scientific">Rhynchophorus ferrugineus</name>
    <name type="common">Red palm weevil</name>
    <name type="synonym">Curculio ferrugineus</name>
    <dbReference type="NCBI Taxonomy" id="354439"/>
    <lineage>
        <taxon>Eukaryota</taxon>
        <taxon>Metazoa</taxon>
        <taxon>Ecdysozoa</taxon>
        <taxon>Arthropoda</taxon>
        <taxon>Hexapoda</taxon>
        <taxon>Insecta</taxon>
        <taxon>Pterygota</taxon>
        <taxon>Neoptera</taxon>
        <taxon>Endopterygota</taxon>
        <taxon>Coleoptera</taxon>
        <taxon>Polyphaga</taxon>
        <taxon>Cucujiformia</taxon>
        <taxon>Curculionidae</taxon>
        <taxon>Dryophthorinae</taxon>
        <taxon>Rhynchophorus</taxon>
    </lineage>
</organism>
<gene>
    <name evidence="1" type="ORF">GWI33_014208</name>
</gene>
<evidence type="ECO:0000313" key="2">
    <source>
        <dbReference type="Proteomes" id="UP000625711"/>
    </source>
</evidence>
<name>A0A834I4Y1_RHYFE</name>